<evidence type="ECO:0000256" key="4">
    <source>
        <dbReference type="ARBA" id="ARBA00022692"/>
    </source>
</evidence>
<dbReference type="PANTHER" id="PTHR30151:SF0">
    <property type="entry name" value="ABC TRANSPORTER PERMEASE PROTEIN MJ0413-RELATED"/>
    <property type="match status" value="1"/>
</dbReference>
<keyword evidence="2 7" id="KW-0813">Transport</keyword>
<dbReference type="Proteomes" id="UP000189137">
    <property type="component" value="Unassembled WGS sequence"/>
</dbReference>
<evidence type="ECO:0000313" key="13">
    <source>
        <dbReference type="EMBL" id="VFD32235.1"/>
    </source>
</evidence>
<reference evidence="11" key="4">
    <citation type="submission" date="2021-06" db="EMBL/GenBank/DDBJ databases">
        <authorList>
            <consortium name="NCBI Pathogen Detection Project"/>
        </authorList>
    </citation>
    <scope>NUCLEOTIDE SEQUENCE</scope>
    <source>
        <strain evidence="11">HN1000</strain>
    </source>
</reference>
<evidence type="ECO:0000256" key="1">
    <source>
        <dbReference type="ARBA" id="ARBA00004651"/>
    </source>
</evidence>
<reference evidence="11" key="3">
    <citation type="journal article" date="2018" name="Genome Biol.">
        <title>SKESA: strategic k-mer extension for scrupulous assemblies.</title>
        <authorList>
            <person name="Souvorov A."/>
            <person name="Agarwala R."/>
            <person name="Lipman D.J."/>
        </authorList>
    </citation>
    <scope>NUCLEOTIDE SEQUENCE</scope>
    <source>
        <strain evidence="11">HN1000</strain>
    </source>
</reference>
<evidence type="ECO:0000256" key="3">
    <source>
        <dbReference type="ARBA" id="ARBA00022475"/>
    </source>
</evidence>
<keyword evidence="5 7" id="KW-1133">Transmembrane helix</keyword>
<dbReference type="InterPro" id="IPR000515">
    <property type="entry name" value="MetI-like"/>
</dbReference>
<dbReference type="EMBL" id="CAADAN010000006">
    <property type="protein sequence ID" value="VFD32235.1"/>
    <property type="molecule type" value="Genomic_DNA"/>
</dbReference>
<dbReference type="EMBL" id="LK932371">
    <property type="protein sequence ID" value="CDS84904.1"/>
    <property type="molecule type" value="Genomic_DNA"/>
</dbReference>
<evidence type="ECO:0000313" key="10">
    <source>
        <dbReference type="EMBL" id="CDS84904.1"/>
    </source>
</evidence>
<comment type="similarity">
    <text evidence="7">Belongs to the binding-protein-dependent transport system permease family.</text>
</comment>
<dbReference type="EMBL" id="FUPS01000003">
    <property type="protein sequence ID" value="SJS02488.1"/>
    <property type="molecule type" value="Genomic_DNA"/>
</dbReference>
<reference evidence="9" key="1">
    <citation type="submission" date="2014-07" db="EMBL/GenBank/DDBJ databases">
        <authorList>
            <person name="Monot Marc"/>
        </authorList>
    </citation>
    <scope>NUCLEOTIDE SEQUENCE</scope>
    <source>
        <strain evidence="10">7032994</strain>
    </source>
</reference>
<dbReference type="Gene3D" id="1.10.3720.10">
    <property type="entry name" value="MetI-like"/>
    <property type="match status" value="1"/>
</dbReference>
<sequence length="261" mass="30095">MKQYTLLRNKKNKEQFIDKMEVTLSCVILLFLWQIIALKIDNDIFLPTVGQVFNSIKEIMLNSSFYIDILYSMGRCFFSFLLAMIFAIILSIVSYLNRFFRNLLKPINALTRSIPTMILVVLALIWFEKDSTPFIVGFTIVFPILYDNVLGAILNIDKNLLEMANVYKIRFIDKVLKIYLPAIKFQIISILVSTFSLSLKVAIAGEVYSQPTYGIGTMIQTEKINFNTSGIFAWIIIVLLISAILQIAQKFLARRAFLWKR</sequence>
<feature type="transmembrane region" description="Helical" evidence="7">
    <location>
        <begin position="133"/>
        <end position="157"/>
    </location>
</feature>
<feature type="transmembrane region" description="Helical" evidence="7">
    <location>
        <begin position="21"/>
        <end position="40"/>
    </location>
</feature>
<organism evidence="9">
    <name type="scientific">Clostridioides difficile</name>
    <name type="common">Peptoclostridium difficile</name>
    <dbReference type="NCBI Taxonomy" id="1496"/>
    <lineage>
        <taxon>Bacteria</taxon>
        <taxon>Bacillati</taxon>
        <taxon>Bacillota</taxon>
        <taxon>Clostridia</taxon>
        <taxon>Peptostreptococcales</taxon>
        <taxon>Peptostreptococcaceae</taxon>
        <taxon>Clostridioides</taxon>
    </lineage>
</organism>
<dbReference type="OMA" id="NDQGIGW"/>
<dbReference type="EMBL" id="DAEPXK010000039">
    <property type="protein sequence ID" value="HBH1543475.1"/>
    <property type="molecule type" value="Genomic_DNA"/>
</dbReference>
<dbReference type="GO" id="GO:0005886">
    <property type="term" value="C:plasma membrane"/>
    <property type="evidence" value="ECO:0007669"/>
    <property type="project" value="UniProtKB-SubCell"/>
</dbReference>
<dbReference type="GO" id="GO:0055085">
    <property type="term" value="P:transmembrane transport"/>
    <property type="evidence" value="ECO:0007669"/>
    <property type="project" value="InterPro"/>
</dbReference>
<keyword evidence="4 7" id="KW-0812">Transmembrane</keyword>
<dbReference type="EMBL" id="CAAJVP010000018">
    <property type="protein sequence ID" value="VHY17254.1"/>
    <property type="molecule type" value="Genomic_DNA"/>
</dbReference>
<dbReference type="Proteomes" id="UP000878956">
    <property type="component" value="Unassembled WGS sequence"/>
</dbReference>
<dbReference type="PATRIC" id="fig|1496.1373.peg.3612"/>
<dbReference type="KEGG" id="pdf:CD630DERM_10000"/>
<dbReference type="EMBL" id="LK932485">
    <property type="protein sequence ID" value="CDS84468.1"/>
    <property type="molecule type" value="Genomic_DNA"/>
</dbReference>
<dbReference type="Pfam" id="PF00528">
    <property type="entry name" value="BPD_transp_1"/>
    <property type="match status" value="1"/>
</dbReference>
<evidence type="ECO:0000256" key="6">
    <source>
        <dbReference type="ARBA" id="ARBA00023136"/>
    </source>
</evidence>
<evidence type="ECO:0000313" key="14">
    <source>
        <dbReference type="EMBL" id="VHY17254.1"/>
    </source>
</evidence>
<evidence type="ECO:0000256" key="7">
    <source>
        <dbReference type="RuleBase" id="RU363032"/>
    </source>
</evidence>
<evidence type="ECO:0000313" key="9">
    <source>
        <dbReference type="EMBL" id="CDS84468.1"/>
    </source>
</evidence>
<feature type="transmembrane region" description="Helical" evidence="7">
    <location>
        <begin position="77"/>
        <end position="97"/>
    </location>
</feature>
<dbReference type="Proteomes" id="UP000411588">
    <property type="component" value="Unassembled WGS sequence"/>
</dbReference>
<evidence type="ECO:0000256" key="2">
    <source>
        <dbReference type="ARBA" id="ARBA00022448"/>
    </source>
</evidence>
<evidence type="ECO:0000313" key="17">
    <source>
        <dbReference type="Proteomes" id="UP000411588"/>
    </source>
</evidence>
<evidence type="ECO:0000256" key="5">
    <source>
        <dbReference type="ARBA" id="ARBA00022989"/>
    </source>
</evidence>
<name>A0A031WHD8_CLODI</name>
<feature type="transmembrane region" description="Helical" evidence="7">
    <location>
        <begin position="178"/>
        <end position="199"/>
    </location>
</feature>
<evidence type="ECO:0000313" key="15">
    <source>
        <dbReference type="Proteomes" id="UP000189137"/>
    </source>
</evidence>
<dbReference type="InterPro" id="IPR035906">
    <property type="entry name" value="MetI-like_sf"/>
</dbReference>
<evidence type="ECO:0000313" key="12">
    <source>
        <dbReference type="EMBL" id="SJS02488.1"/>
    </source>
</evidence>
<dbReference type="AlphaFoldDB" id="A0A031WHD8"/>
<dbReference type="GeneID" id="66353427"/>
<keyword evidence="6 7" id="KW-0472">Membrane</keyword>
<dbReference type="Proteomes" id="UP000372533">
    <property type="component" value="Unassembled WGS sequence"/>
</dbReference>
<accession>A0A031WHD8</accession>
<evidence type="ECO:0000313" key="11">
    <source>
        <dbReference type="EMBL" id="HBH1543475.1"/>
    </source>
</evidence>
<dbReference type="SUPFAM" id="SSF161098">
    <property type="entry name" value="MetI-like"/>
    <property type="match status" value="1"/>
</dbReference>
<evidence type="ECO:0000259" key="8">
    <source>
        <dbReference type="PROSITE" id="PS50928"/>
    </source>
</evidence>
<dbReference type="RefSeq" id="WP_009888755.1">
    <property type="nucleotide sequence ID" value="NZ_AP031492.1"/>
</dbReference>
<comment type="subcellular location">
    <subcellularLocation>
        <location evidence="1 7">Cell membrane</location>
        <topology evidence="1 7">Multi-pass membrane protein</topology>
    </subcellularLocation>
</comment>
<protein>
    <submittedName>
        <fullName evidence="13">ABC transporter nitrate/sulfonate/taurine permease</fullName>
    </submittedName>
    <submittedName>
        <fullName evidence="11">ABC transporter permease subunit</fullName>
    </submittedName>
    <submittedName>
        <fullName evidence="9">ABC-type transport system, nitrate/sulfonate/taurine permease</fullName>
    </submittedName>
    <submittedName>
        <fullName evidence="10">ABC-type transport system,nitrate/sulfonate/taurine permease</fullName>
    </submittedName>
    <submittedName>
        <fullName evidence="12">Aliphatic sulfonates transport permease protein ssuC</fullName>
    </submittedName>
</protein>
<keyword evidence="3" id="KW-1003">Cell membrane</keyword>
<gene>
    <name evidence="12" type="primary">ssuC_4</name>
    <name evidence="14" type="synonym">ssuC_5</name>
    <name evidence="9" type="ORF">BN1096_340047</name>
    <name evidence="10" type="ORF">BN1097_350053</name>
    <name evidence="11" type="ORF">KRM00_003004</name>
    <name evidence="14" type="ORF">SAMEA1402366_03121</name>
    <name evidence="13" type="ORF">SAMEA1402399_01933</name>
    <name evidence="12" type="ORF">SAMEA3375112_00986</name>
</gene>
<reference evidence="12 15" key="2">
    <citation type="submission" date="2017-02" db="EMBL/GenBank/DDBJ databases">
        <authorList>
            <consortium name="Pathogen Informatics"/>
        </authorList>
    </citation>
    <scope>NUCLEOTIDE SEQUENCE [LARGE SCALE GENOMIC DNA]</scope>
    <source>
        <strain evidence="13">Clo34</strain>
        <strain evidence="17">clo34</strain>
        <strain evidence="14">Tl291</strain>
        <strain evidence="16">tl291</strain>
        <strain evidence="12 15">VRECD0157</strain>
    </source>
</reference>
<evidence type="ECO:0000313" key="16">
    <source>
        <dbReference type="Proteomes" id="UP000372533"/>
    </source>
</evidence>
<dbReference type="PANTHER" id="PTHR30151">
    <property type="entry name" value="ALKANE SULFONATE ABC TRANSPORTER-RELATED, MEMBRANE SUBUNIT"/>
    <property type="match status" value="1"/>
</dbReference>
<dbReference type="PROSITE" id="PS50928">
    <property type="entry name" value="ABC_TM1"/>
    <property type="match status" value="1"/>
</dbReference>
<proteinExistence type="inferred from homology"/>
<feature type="domain" description="ABC transmembrane type-1" evidence="8">
    <location>
        <begin position="65"/>
        <end position="249"/>
    </location>
</feature>
<feature type="transmembrane region" description="Helical" evidence="7">
    <location>
        <begin position="231"/>
        <end position="252"/>
    </location>
</feature>
<feature type="transmembrane region" description="Helical" evidence="7">
    <location>
        <begin position="109"/>
        <end position="127"/>
    </location>
</feature>